<keyword evidence="2" id="KW-1185">Reference proteome</keyword>
<comment type="caution">
    <text evidence="1">The sequence shown here is derived from an EMBL/GenBank/DDBJ whole genome shotgun (WGS) entry which is preliminary data.</text>
</comment>
<proteinExistence type="predicted"/>
<accession>A0AA37BRF0</accession>
<evidence type="ECO:0000313" key="2">
    <source>
        <dbReference type="Proteomes" id="UP000632195"/>
    </source>
</evidence>
<dbReference type="Proteomes" id="UP000632195">
    <property type="component" value="Unassembled WGS sequence"/>
</dbReference>
<dbReference type="EMBL" id="BMNY01000001">
    <property type="protein sequence ID" value="GGM74439.1"/>
    <property type="molecule type" value="Genomic_DNA"/>
</dbReference>
<sequence length="70" mass="7828">MCPGPWLKAAVRGVWLPARTMPAAFVQQAMVHSLDCRFRLQGFAGSWIHGPMDGWGRGFAWKQHMGMRSG</sequence>
<organism evidence="1 2">
    <name type="scientific">Thermogymnomonas acidicola</name>
    <dbReference type="NCBI Taxonomy" id="399579"/>
    <lineage>
        <taxon>Archaea</taxon>
        <taxon>Methanobacteriati</taxon>
        <taxon>Thermoplasmatota</taxon>
        <taxon>Thermoplasmata</taxon>
        <taxon>Thermoplasmatales</taxon>
        <taxon>Thermogymnomonas</taxon>
    </lineage>
</organism>
<name>A0AA37BRF0_9ARCH</name>
<evidence type="ECO:0000313" key="1">
    <source>
        <dbReference type="EMBL" id="GGM74439.1"/>
    </source>
</evidence>
<gene>
    <name evidence="1" type="ORF">GCM10007108_10440</name>
</gene>
<reference evidence="1" key="2">
    <citation type="submission" date="2022-09" db="EMBL/GenBank/DDBJ databases">
        <authorList>
            <person name="Sun Q."/>
            <person name="Ohkuma M."/>
        </authorList>
    </citation>
    <scope>NUCLEOTIDE SEQUENCE</scope>
    <source>
        <strain evidence="1">JCM 13583</strain>
    </source>
</reference>
<protein>
    <submittedName>
        <fullName evidence="1">Uncharacterized protein</fullName>
    </submittedName>
</protein>
<dbReference type="AlphaFoldDB" id="A0AA37BRF0"/>
<reference evidence="1" key="1">
    <citation type="journal article" date="2014" name="Int. J. Syst. Evol. Microbiol.">
        <title>Complete genome sequence of Corynebacterium casei LMG S-19264T (=DSM 44701T), isolated from a smear-ripened cheese.</title>
        <authorList>
            <consortium name="US DOE Joint Genome Institute (JGI-PGF)"/>
            <person name="Walter F."/>
            <person name="Albersmeier A."/>
            <person name="Kalinowski J."/>
            <person name="Ruckert C."/>
        </authorList>
    </citation>
    <scope>NUCLEOTIDE SEQUENCE</scope>
    <source>
        <strain evidence="1">JCM 13583</strain>
    </source>
</reference>